<accession>A0A974XL74</accession>
<name>A0A974XL74_9GAMM</name>
<evidence type="ECO:0000256" key="2">
    <source>
        <dbReference type="ARBA" id="ARBA00022617"/>
    </source>
</evidence>
<feature type="domain" description="Cytochrome c" evidence="7">
    <location>
        <begin position="24"/>
        <end position="92"/>
    </location>
</feature>
<protein>
    <submittedName>
        <fullName evidence="8">Cytochrome c5 family protein</fullName>
    </submittedName>
</protein>
<evidence type="ECO:0000313" key="8">
    <source>
        <dbReference type="EMBL" id="QSX30485.1"/>
    </source>
</evidence>
<keyword evidence="9" id="KW-1185">Reference proteome</keyword>
<dbReference type="GO" id="GO:0020037">
    <property type="term" value="F:heme binding"/>
    <property type="evidence" value="ECO:0007669"/>
    <property type="project" value="InterPro"/>
</dbReference>
<sequence>MKQQFFLVLVAALCHWSANAAPVAYESACKYCHESGVGHSPKLHNPDDWAPRLVKGMDQLLQSVKQGRNAMPPGGLCPQCSDEELLEAIRFMAGHGPQYQ</sequence>
<keyword evidence="1" id="KW-0813">Transport</keyword>
<dbReference type="EMBL" id="CP071504">
    <property type="protein sequence ID" value="QSX30485.1"/>
    <property type="molecule type" value="Genomic_DNA"/>
</dbReference>
<keyword evidence="3" id="KW-0479">Metal-binding</keyword>
<evidence type="ECO:0000256" key="4">
    <source>
        <dbReference type="ARBA" id="ARBA00022982"/>
    </source>
</evidence>
<dbReference type="InterPro" id="IPR009056">
    <property type="entry name" value="Cyt_c-like_dom"/>
</dbReference>
<evidence type="ECO:0000256" key="3">
    <source>
        <dbReference type="ARBA" id="ARBA00022723"/>
    </source>
</evidence>
<organism evidence="8 9">
    <name type="scientific">Shewanella cyperi</name>
    <dbReference type="NCBI Taxonomy" id="2814292"/>
    <lineage>
        <taxon>Bacteria</taxon>
        <taxon>Pseudomonadati</taxon>
        <taxon>Pseudomonadota</taxon>
        <taxon>Gammaproteobacteria</taxon>
        <taxon>Alteromonadales</taxon>
        <taxon>Shewanellaceae</taxon>
        <taxon>Shewanella</taxon>
    </lineage>
</organism>
<evidence type="ECO:0000259" key="7">
    <source>
        <dbReference type="Pfam" id="PF13442"/>
    </source>
</evidence>
<evidence type="ECO:0000256" key="6">
    <source>
        <dbReference type="SAM" id="SignalP"/>
    </source>
</evidence>
<dbReference type="InterPro" id="IPR036909">
    <property type="entry name" value="Cyt_c-like_dom_sf"/>
</dbReference>
<dbReference type="PANTHER" id="PTHR40942:SF2">
    <property type="entry name" value="CYTOCHROME-RELATED"/>
    <property type="match status" value="1"/>
</dbReference>
<keyword evidence="6" id="KW-0732">Signal</keyword>
<feature type="chain" id="PRO_5037501932" evidence="6">
    <location>
        <begin position="21"/>
        <end position="100"/>
    </location>
</feature>
<dbReference type="SUPFAM" id="SSF46626">
    <property type="entry name" value="Cytochrome c"/>
    <property type="match status" value="1"/>
</dbReference>
<keyword evidence="5" id="KW-0408">Iron</keyword>
<evidence type="ECO:0000313" key="9">
    <source>
        <dbReference type="Proteomes" id="UP000663281"/>
    </source>
</evidence>
<gene>
    <name evidence="8" type="ORF">JYB88_02155</name>
</gene>
<dbReference type="RefSeq" id="WP_207325323.1">
    <property type="nucleotide sequence ID" value="NZ_CP071504.1"/>
</dbReference>
<dbReference type="KEGG" id="scyp:JYB88_02155"/>
<dbReference type="Proteomes" id="UP000663281">
    <property type="component" value="Chromosome"/>
</dbReference>
<keyword evidence="4" id="KW-0249">Electron transport</keyword>
<dbReference type="Gene3D" id="1.10.760.10">
    <property type="entry name" value="Cytochrome c-like domain"/>
    <property type="match status" value="1"/>
</dbReference>
<dbReference type="InterPro" id="IPR002323">
    <property type="entry name" value="Cyt_CIE"/>
</dbReference>
<keyword evidence="2" id="KW-0349">Heme</keyword>
<evidence type="ECO:0000256" key="5">
    <source>
        <dbReference type="ARBA" id="ARBA00023004"/>
    </source>
</evidence>
<dbReference type="PRINTS" id="PR00607">
    <property type="entry name" value="CYTCHROMECIE"/>
</dbReference>
<reference evidence="8 9" key="1">
    <citation type="submission" date="2021-03" db="EMBL/GenBank/DDBJ databases">
        <title>Novel species identification of genus Shewanella.</title>
        <authorList>
            <person name="Liu G."/>
            <person name="Zhang Q."/>
        </authorList>
    </citation>
    <scope>NUCLEOTIDE SEQUENCE [LARGE SCALE GENOMIC DNA]</scope>
    <source>
        <strain evidence="8 9">FJAT-53726</strain>
    </source>
</reference>
<dbReference type="GO" id="GO:0005506">
    <property type="term" value="F:iron ion binding"/>
    <property type="evidence" value="ECO:0007669"/>
    <property type="project" value="InterPro"/>
</dbReference>
<proteinExistence type="predicted"/>
<dbReference type="Pfam" id="PF13442">
    <property type="entry name" value="Cytochrome_CBB3"/>
    <property type="match status" value="1"/>
</dbReference>
<dbReference type="PANTHER" id="PTHR40942">
    <property type="match status" value="1"/>
</dbReference>
<evidence type="ECO:0000256" key="1">
    <source>
        <dbReference type="ARBA" id="ARBA00022448"/>
    </source>
</evidence>
<feature type="signal peptide" evidence="6">
    <location>
        <begin position="1"/>
        <end position="20"/>
    </location>
</feature>
<dbReference type="AlphaFoldDB" id="A0A974XL74"/>
<dbReference type="GO" id="GO:0009055">
    <property type="term" value="F:electron transfer activity"/>
    <property type="evidence" value="ECO:0007669"/>
    <property type="project" value="InterPro"/>
</dbReference>